<dbReference type="InterPro" id="IPR013149">
    <property type="entry name" value="ADH-like_C"/>
</dbReference>
<dbReference type="InterPro" id="IPR020843">
    <property type="entry name" value="ER"/>
</dbReference>
<gene>
    <name evidence="2" type="ORF">FHR33_009879</name>
</gene>
<proteinExistence type="predicted"/>
<evidence type="ECO:0000259" key="1">
    <source>
        <dbReference type="SMART" id="SM00829"/>
    </source>
</evidence>
<dbReference type="Pfam" id="PF00107">
    <property type="entry name" value="ADH_zinc_N"/>
    <property type="match status" value="1"/>
</dbReference>
<dbReference type="SUPFAM" id="SSF50129">
    <property type="entry name" value="GroES-like"/>
    <property type="match status" value="1"/>
</dbReference>
<dbReference type="SUPFAM" id="SSF51735">
    <property type="entry name" value="NAD(P)-binding Rossmann-fold domains"/>
    <property type="match status" value="1"/>
</dbReference>
<reference evidence="2 3" key="1">
    <citation type="submission" date="2020-08" db="EMBL/GenBank/DDBJ databases">
        <title>Sequencing the genomes of 1000 actinobacteria strains.</title>
        <authorList>
            <person name="Klenk H.-P."/>
        </authorList>
    </citation>
    <scope>NUCLEOTIDE SEQUENCE [LARGE SCALE GENOMIC DNA]</scope>
    <source>
        <strain evidence="2 3">DSM 44320</strain>
    </source>
</reference>
<accession>A0A7W5YDY0</accession>
<dbReference type="InterPro" id="IPR051397">
    <property type="entry name" value="Zn-ADH-like_protein"/>
</dbReference>
<dbReference type="InterPro" id="IPR011032">
    <property type="entry name" value="GroES-like_sf"/>
</dbReference>
<dbReference type="CDD" id="cd08241">
    <property type="entry name" value="QOR1"/>
    <property type="match status" value="1"/>
</dbReference>
<name>A0A7W5YDY0_9ACTN</name>
<organism evidence="2 3">
    <name type="scientific">Nonomuraea dietziae</name>
    <dbReference type="NCBI Taxonomy" id="65515"/>
    <lineage>
        <taxon>Bacteria</taxon>
        <taxon>Bacillati</taxon>
        <taxon>Actinomycetota</taxon>
        <taxon>Actinomycetes</taxon>
        <taxon>Streptosporangiales</taxon>
        <taxon>Streptosporangiaceae</taxon>
        <taxon>Nonomuraea</taxon>
    </lineage>
</organism>
<dbReference type="Gene3D" id="3.90.180.10">
    <property type="entry name" value="Medium-chain alcohol dehydrogenases, catalytic domain"/>
    <property type="match status" value="1"/>
</dbReference>
<dbReference type="SMART" id="SM00829">
    <property type="entry name" value="PKS_ER"/>
    <property type="match status" value="1"/>
</dbReference>
<keyword evidence="3" id="KW-1185">Reference proteome</keyword>
<evidence type="ECO:0000313" key="3">
    <source>
        <dbReference type="Proteomes" id="UP000579945"/>
    </source>
</evidence>
<evidence type="ECO:0000313" key="2">
    <source>
        <dbReference type="EMBL" id="MBB3733926.1"/>
    </source>
</evidence>
<dbReference type="GeneID" id="95395833"/>
<dbReference type="Proteomes" id="UP000579945">
    <property type="component" value="Unassembled WGS sequence"/>
</dbReference>
<feature type="domain" description="Enoyl reductase (ER)" evidence="1">
    <location>
        <begin position="10"/>
        <end position="316"/>
    </location>
</feature>
<dbReference type="GO" id="GO:0003960">
    <property type="term" value="F:quinone reductase (NADPH) activity"/>
    <property type="evidence" value="ECO:0007669"/>
    <property type="project" value="UniProtKB-EC"/>
</dbReference>
<dbReference type="RefSeq" id="WP_183662726.1">
    <property type="nucleotide sequence ID" value="NZ_BAAAXX010000179.1"/>
</dbReference>
<protein>
    <submittedName>
        <fullName evidence="2">NADPH2:quinone reductase</fullName>
        <ecNumber evidence="2">1.6.5.5</ecNumber>
    </submittedName>
</protein>
<dbReference type="PANTHER" id="PTHR43677">
    <property type="entry name" value="SHORT-CHAIN DEHYDROGENASE/REDUCTASE"/>
    <property type="match status" value="1"/>
</dbReference>
<comment type="caution">
    <text evidence="2">The sequence shown here is derived from an EMBL/GenBank/DDBJ whole genome shotgun (WGS) entry which is preliminary data.</text>
</comment>
<dbReference type="InterPro" id="IPR013154">
    <property type="entry name" value="ADH-like_N"/>
</dbReference>
<keyword evidence="2" id="KW-0560">Oxidoreductase</keyword>
<dbReference type="EC" id="1.6.5.5" evidence="2"/>
<dbReference type="Gene3D" id="3.40.50.720">
    <property type="entry name" value="NAD(P)-binding Rossmann-like Domain"/>
    <property type="match status" value="1"/>
</dbReference>
<dbReference type="PANTHER" id="PTHR43677:SF4">
    <property type="entry name" value="QUINONE OXIDOREDUCTASE-LIKE PROTEIN 2"/>
    <property type="match status" value="1"/>
</dbReference>
<dbReference type="InterPro" id="IPR036291">
    <property type="entry name" value="NAD(P)-bd_dom_sf"/>
</dbReference>
<dbReference type="Pfam" id="PF08240">
    <property type="entry name" value="ADH_N"/>
    <property type="match status" value="1"/>
</dbReference>
<dbReference type="EMBL" id="JACIBV010000003">
    <property type="protein sequence ID" value="MBB3733926.1"/>
    <property type="molecule type" value="Genomic_DNA"/>
</dbReference>
<sequence>MRVISARHYGGPEHLQPLDLPDPVLGPGQVRIDVAAFGLNFADLVQLSGEFQIPAPDPLVPGFEVAGTIAEAGTDVTALVPGQRVMALVTWGAYTDQLVVDATHVLPVPDSMDLPTAAAFPVAYGTAHVSLLHRGGLEKGETVVITGATGNVGSAALQVARAAGARVIAVDRSGTLPPSAADHVLPPAGLARAIRDLTDQRGADLALDLVGGPLTTELLDCLAWEGRLVTAGFAGGSIPEISLLDVLVRNIAILGEDIAGYASRDIATVASALEQCLSWYGAGLLTPRRPVCIPVTDLAAALGSIAAGTARHKLAIDLSEQS</sequence>
<dbReference type="AlphaFoldDB" id="A0A7W5YDY0"/>